<dbReference type="AlphaFoldDB" id="A0A4U8YJ23"/>
<dbReference type="Pfam" id="PF04199">
    <property type="entry name" value="Cyclase"/>
    <property type="match status" value="1"/>
</dbReference>
<name>A0A4U8YJ23_9BACT</name>
<evidence type="ECO:0000313" key="1">
    <source>
        <dbReference type="EMBL" id="VFQ43705.1"/>
    </source>
</evidence>
<accession>A0A4U8YJ23</accession>
<proteinExistence type="predicted"/>
<dbReference type="SUPFAM" id="SSF102198">
    <property type="entry name" value="Putative cyclase"/>
    <property type="match status" value="1"/>
</dbReference>
<dbReference type="GO" id="GO:0019441">
    <property type="term" value="P:L-tryptophan catabolic process to kynurenine"/>
    <property type="evidence" value="ECO:0007669"/>
    <property type="project" value="InterPro"/>
</dbReference>
<dbReference type="Gene3D" id="3.50.30.50">
    <property type="entry name" value="Putative cyclase"/>
    <property type="match status" value="1"/>
</dbReference>
<dbReference type="EMBL" id="CAADHO010000002">
    <property type="protein sequence ID" value="VFQ43705.1"/>
    <property type="molecule type" value="Genomic_DNA"/>
</dbReference>
<keyword evidence="2" id="KW-1185">Reference proteome</keyword>
<organism evidence="1 2">
    <name type="scientific">Desulfoluna butyratoxydans</name>
    <dbReference type="NCBI Taxonomy" id="231438"/>
    <lineage>
        <taxon>Bacteria</taxon>
        <taxon>Pseudomonadati</taxon>
        <taxon>Thermodesulfobacteriota</taxon>
        <taxon>Desulfobacteria</taxon>
        <taxon>Desulfobacterales</taxon>
        <taxon>Desulfolunaceae</taxon>
        <taxon>Desulfoluna</taxon>
    </lineage>
</organism>
<reference evidence="1 2" key="1">
    <citation type="submission" date="2019-03" db="EMBL/GenBank/DDBJ databases">
        <authorList>
            <person name="Nijsse B."/>
        </authorList>
    </citation>
    <scope>NUCLEOTIDE SEQUENCE [LARGE SCALE GENOMIC DNA]</scope>
    <source>
        <strain evidence="1">Desulfoluna butyratoxydans MSL71</strain>
    </source>
</reference>
<dbReference type="PANTHER" id="PTHR43564">
    <property type="entry name" value="KYNURENINE FORMAMIDASE-LIKE PROTEIN"/>
    <property type="match status" value="1"/>
</dbReference>
<dbReference type="InterPro" id="IPR037175">
    <property type="entry name" value="KFase_sf"/>
</dbReference>
<evidence type="ECO:0000313" key="2">
    <source>
        <dbReference type="Proteomes" id="UP000507962"/>
    </source>
</evidence>
<dbReference type="RefSeq" id="WP_180138058.1">
    <property type="nucleotide sequence ID" value="NZ_CAADHO010000002.1"/>
</dbReference>
<dbReference type="GO" id="GO:0004061">
    <property type="term" value="F:arylformamidase activity"/>
    <property type="evidence" value="ECO:0007669"/>
    <property type="project" value="InterPro"/>
</dbReference>
<gene>
    <name evidence="1" type="ORF">MSL71_13440</name>
</gene>
<sequence length="259" mass="28376">MEILDLSAPLDSDTAWAPWWARTRVKRQGHRFGALTVFLLTGLTPRFLRRRLGWANDTLSLSSHGTTHLDAPWHYAPDAGGKRAMTIDEVPLSWCFSPGVCLDMSHKEDGEAITEADITAWEEARGITIAAGTIVLIRTGMDRLLGDPAYFTAGPWVTRGATTLLTKRGVNITGIDAWGWDGPLSHMARRAKTGKGEFWESHYQGAETPYCHLERLAGLHRLPDQGFTVCCFPLKVKGGSAGPSRVVALMPDGEEGLLP</sequence>
<dbReference type="PANTHER" id="PTHR43564:SF2">
    <property type="entry name" value="BLR6059 PROTEIN"/>
    <property type="match status" value="1"/>
</dbReference>
<protein>
    <submittedName>
        <fullName evidence="1">Kynurenine formamidase</fullName>
    </submittedName>
</protein>
<dbReference type="Proteomes" id="UP000507962">
    <property type="component" value="Unassembled WGS sequence"/>
</dbReference>
<dbReference type="InterPro" id="IPR007325">
    <property type="entry name" value="KFase/CYL"/>
</dbReference>